<name>A0ABM0WPF3_CAMSA</name>
<dbReference type="PANTHER" id="PTHR31973">
    <property type="entry name" value="POLYPROTEIN, PUTATIVE-RELATED"/>
    <property type="match status" value="1"/>
</dbReference>
<dbReference type="InterPro" id="IPR007527">
    <property type="entry name" value="Znf_SWIM"/>
</dbReference>
<organism evidence="8 9">
    <name type="scientific">Camelina sativa</name>
    <name type="common">False flax</name>
    <name type="synonym">Myagrum sativum</name>
    <dbReference type="NCBI Taxonomy" id="90675"/>
    <lineage>
        <taxon>Eukaryota</taxon>
        <taxon>Viridiplantae</taxon>
        <taxon>Streptophyta</taxon>
        <taxon>Embryophyta</taxon>
        <taxon>Tracheophyta</taxon>
        <taxon>Spermatophyta</taxon>
        <taxon>Magnoliopsida</taxon>
        <taxon>eudicotyledons</taxon>
        <taxon>Gunneridae</taxon>
        <taxon>Pentapetalae</taxon>
        <taxon>rosids</taxon>
        <taxon>malvids</taxon>
        <taxon>Brassicales</taxon>
        <taxon>Brassicaceae</taxon>
        <taxon>Camelineae</taxon>
        <taxon>Camelina</taxon>
    </lineage>
</organism>
<keyword evidence="6" id="KW-0812">Transmembrane</keyword>
<dbReference type="SMART" id="SM00575">
    <property type="entry name" value="ZnF_PMZ"/>
    <property type="match status" value="1"/>
</dbReference>
<evidence type="ECO:0000313" key="9">
    <source>
        <dbReference type="RefSeq" id="XP_010474145.1"/>
    </source>
</evidence>
<keyword evidence="1" id="KW-0479">Metal-binding</keyword>
<dbReference type="InterPro" id="IPR006564">
    <property type="entry name" value="Znf_PMZ"/>
</dbReference>
<keyword evidence="6" id="KW-1133">Transmembrane helix</keyword>
<protein>
    <submittedName>
        <fullName evidence="9">Uncharacterized protein LOC104753615</fullName>
    </submittedName>
</protein>
<dbReference type="RefSeq" id="XP_010474145.1">
    <property type="nucleotide sequence ID" value="XM_010475843.1"/>
</dbReference>
<dbReference type="GeneID" id="104753615"/>
<keyword evidence="2 4" id="KW-0863">Zinc-finger</keyword>
<evidence type="ECO:0000256" key="4">
    <source>
        <dbReference type="PROSITE-ProRule" id="PRU00325"/>
    </source>
</evidence>
<gene>
    <name evidence="9" type="primary">LOC104753615</name>
</gene>
<evidence type="ECO:0000256" key="5">
    <source>
        <dbReference type="SAM" id="MobiDB-lite"/>
    </source>
</evidence>
<evidence type="ECO:0000256" key="3">
    <source>
        <dbReference type="ARBA" id="ARBA00022833"/>
    </source>
</evidence>
<keyword evidence="6" id="KW-0472">Membrane</keyword>
<reference evidence="9" key="2">
    <citation type="submission" date="2025-08" db="UniProtKB">
        <authorList>
            <consortium name="RefSeq"/>
        </authorList>
    </citation>
    <scope>IDENTIFICATION</scope>
    <source>
        <tissue evidence="9">Leaf</tissue>
    </source>
</reference>
<dbReference type="Proteomes" id="UP000694864">
    <property type="component" value="Chromosome 16"/>
</dbReference>
<dbReference type="PANTHER" id="PTHR31973:SF187">
    <property type="entry name" value="MUTATOR TRANSPOSASE MUDRA PROTEIN"/>
    <property type="match status" value="1"/>
</dbReference>
<evidence type="ECO:0000256" key="2">
    <source>
        <dbReference type="ARBA" id="ARBA00022771"/>
    </source>
</evidence>
<proteinExistence type="predicted"/>
<feature type="region of interest" description="Disordered" evidence="5">
    <location>
        <begin position="158"/>
        <end position="199"/>
    </location>
</feature>
<feature type="domain" description="SWIM-type" evidence="7">
    <location>
        <begin position="93"/>
        <end position="125"/>
    </location>
</feature>
<evidence type="ECO:0000256" key="6">
    <source>
        <dbReference type="SAM" id="Phobius"/>
    </source>
</evidence>
<reference evidence="8" key="1">
    <citation type="journal article" date="2014" name="Nat. Commun.">
        <title>The emerging biofuel crop Camelina sativa retains a highly undifferentiated hexaploid genome structure.</title>
        <authorList>
            <person name="Kagale S."/>
            <person name="Koh C."/>
            <person name="Nixon J."/>
            <person name="Bollina V."/>
            <person name="Clarke W.E."/>
            <person name="Tuteja R."/>
            <person name="Spillane C."/>
            <person name="Robinson S.J."/>
            <person name="Links M.G."/>
            <person name="Clarke C."/>
            <person name="Higgins E.E."/>
            <person name="Huebert T."/>
            <person name="Sharpe A.G."/>
            <person name="Parkin I.A."/>
        </authorList>
    </citation>
    <scope>NUCLEOTIDE SEQUENCE [LARGE SCALE GENOMIC DNA]</scope>
    <source>
        <strain evidence="8">cv. DH55</strain>
    </source>
</reference>
<dbReference type="Pfam" id="PF04434">
    <property type="entry name" value="SWIM"/>
    <property type="match status" value="1"/>
</dbReference>
<evidence type="ECO:0000256" key="1">
    <source>
        <dbReference type="ARBA" id="ARBA00022723"/>
    </source>
</evidence>
<keyword evidence="3" id="KW-0862">Zinc</keyword>
<dbReference type="PROSITE" id="PS50966">
    <property type="entry name" value="ZF_SWIM"/>
    <property type="match status" value="1"/>
</dbReference>
<feature type="transmembrane region" description="Helical" evidence="6">
    <location>
        <begin position="24"/>
        <end position="42"/>
    </location>
</feature>
<accession>A0ABM0WPF3</accession>
<keyword evidence="8" id="KW-1185">Reference proteome</keyword>
<evidence type="ECO:0000313" key="8">
    <source>
        <dbReference type="Proteomes" id="UP000694864"/>
    </source>
</evidence>
<evidence type="ECO:0000259" key="7">
    <source>
        <dbReference type="PROSITE" id="PS50966"/>
    </source>
</evidence>
<sequence length="199" mass="22103">MRYNLMSSNVAECLNPALAKAFEFPIVSMIEIIQMMLMRWFYIRRQKANNTISPVTPEVEKKLMEHLSQSAGLPVSPSSQVIYQVNTREGVNFTVDLEQKTCTCKVFDTLGIPCCHALAAAKVCGLPVVALVDDEYMTSDWINTYNCNVMPVPDANDSYTAEETSDTDMLPPESKTGPGRHKKRRIPSVGEGHVSQKAA</sequence>